<keyword evidence="4" id="KW-1185">Reference proteome</keyword>
<dbReference type="Gene3D" id="3.40.50.300">
    <property type="entry name" value="P-loop containing nucleotide triphosphate hydrolases"/>
    <property type="match status" value="1"/>
</dbReference>
<keyword evidence="1" id="KW-1133">Transmembrane helix</keyword>
<evidence type="ECO:0000256" key="1">
    <source>
        <dbReference type="SAM" id="Phobius"/>
    </source>
</evidence>
<keyword evidence="1" id="KW-0472">Membrane</keyword>
<evidence type="ECO:0000259" key="2">
    <source>
        <dbReference type="Pfam" id="PF01926"/>
    </source>
</evidence>
<proteinExistence type="predicted"/>
<keyword evidence="1" id="KW-0812">Transmembrane</keyword>
<name>A0ABS3SFN5_9CELL</name>
<reference evidence="3 4" key="1">
    <citation type="submission" date="2021-03" db="EMBL/GenBank/DDBJ databases">
        <title>novel species in genus Cellulomonas.</title>
        <authorList>
            <person name="Zhang G."/>
        </authorList>
    </citation>
    <scope>NUCLEOTIDE SEQUENCE [LARGE SCALE GENOMIC DNA]</scope>
    <source>
        <strain evidence="4">zg-ZUI188</strain>
    </source>
</reference>
<dbReference type="InterPro" id="IPR005662">
    <property type="entry name" value="GTPase_Era-like"/>
</dbReference>
<dbReference type="Proteomes" id="UP000678317">
    <property type="component" value="Unassembled WGS sequence"/>
</dbReference>
<gene>
    <name evidence="3" type="ORF">J4035_07940</name>
</gene>
<evidence type="ECO:0000313" key="4">
    <source>
        <dbReference type="Proteomes" id="UP000678317"/>
    </source>
</evidence>
<dbReference type="EMBL" id="JAGFBM010000003">
    <property type="protein sequence ID" value="MBO3084568.1"/>
    <property type="molecule type" value="Genomic_DNA"/>
</dbReference>
<dbReference type="InterPro" id="IPR006073">
    <property type="entry name" value="GTP-bd"/>
</dbReference>
<dbReference type="Pfam" id="PF01926">
    <property type="entry name" value="MMR_HSR1"/>
    <property type="match status" value="1"/>
</dbReference>
<dbReference type="InterPro" id="IPR027417">
    <property type="entry name" value="P-loop_NTPase"/>
</dbReference>
<accession>A0ABS3SFN5</accession>
<feature type="domain" description="G" evidence="2">
    <location>
        <begin position="54"/>
        <end position="180"/>
    </location>
</feature>
<feature type="transmembrane region" description="Helical" evidence="1">
    <location>
        <begin position="426"/>
        <end position="450"/>
    </location>
</feature>
<dbReference type="SUPFAM" id="SSF52540">
    <property type="entry name" value="P-loop containing nucleoside triphosphate hydrolases"/>
    <property type="match status" value="1"/>
</dbReference>
<organism evidence="3 4">
    <name type="scientific">Cellulomonas fengjieae</name>
    <dbReference type="NCBI Taxonomy" id="2819978"/>
    <lineage>
        <taxon>Bacteria</taxon>
        <taxon>Bacillati</taxon>
        <taxon>Actinomycetota</taxon>
        <taxon>Actinomycetes</taxon>
        <taxon>Micrococcales</taxon>
        <taxon>Cellulomonadaceae</taxon>
        <taxon>Cellulomonas</taxon>
    </lineage>
</organism>
<evidence type="ECO:0000313" key="3">
    <source>
        <dbReference type="EMBL" id="MBO3084568.1"/>
    </source>
</evidence>
<protein>
    <submittedName>
        <fullName evidence="3">50S ribosome-binding GTPase</fullName>
    </submittedName>
</protein>
<feature type="transmembrane region" description="Helical" evidence="1">
    <location>
        <begin position="470"/>
        <end position="493"/>
    </location>
</feature>
<sequence length="539" mass="56715">MRASAGTLAGRVAALDEAVGLARGRLPDSTLDEPAAVVARARDRAALSGEYTVVALAGATGSGKSSLLNALADARIAEPGVRRPTTGRPVAVIVPAKGEPDRQGADELLDWLDVRDRHVATSPVLQESATGLVLLDLPDHDSVVTEHRTIAERLYERVDLLVWVVDPQKYADAALHARYLRGLRDHAGVVVLVLNQADRLGPADQRAMVADLQRLAAEDGLGASPVLAVSASTGSGVGQLRDLLAGAAQRRRAATERVTGDVRLAARGLLEACGTPPSRRREAGAATALVRAWETAAGVDEVANAVRGSTRRSARAATGWPVTRWVARFRPDPLRRLGLGRERSQAGHDDLLRSSRAAPAAGERAAALSAVRTYVDAATAGAPDHWVLAARSRAADLDLDDVLDRTVVRVPVGTVRVPWTWRLLALVQWVLLAVAAAGLLWLVALAAMGWLQLPVPETPMWWGFPAPTVLLVAGVLAGWLVALVGRVLGALAGRRRAARARRRLGASVAQAVDDHVVAPVAAEMDALARCRAAAAAAAS</sequence>
<dbReference type="PANTHER" id="PTHR42698">
    <property type="entry name" value="GTPASE ERA"/>
    <property type="match status" value="1"/>
</dbReference>
<dbReference type="PANTHER" id="PTHR42698:SF1">
    <property type="entry name" value="GTPASE ERA, MITOCHONDRIAL"/>
    <property type="match status" value="1"/>
</dbReference>
<comment type="caution">
    <text evidence="3">The sequence shown here is derived from an EMBL/GenBank/DDBJ whole genome shotgun (WGS) entry which is preliminary data.</text>
</comment>
<dbReference type="RefSeq" id="WP_208214065.1">
    <property type="nucleotide sequence ID" value="NZ_CP074404.1"/>
</dbReference>